<dbReference type="InterPro" id="IPR037401">
    <property type="entry name" value="SnoaL-like"/>
</dbReference>
<dbReference type="Gene3D" id="3.10.450.50">
    <property type="match status" value="1"/>
</dbReference>
<evidence type="ECO:0000259" key="1">
    <source>
        <dbReference type="Pfam" id="PF13577"/>
    </source>
</evidence>
<gene>
    <name evidence="2" type="ORF">GPA22_00080</name>
</gene>
<reference evidence="2 3" key="1">
    <citation type="submission" date="2019-12" db="EMBL/GenBank/DDBJ databases">
        <title>Comparative genomics gives insights into the taxonomy of the Azoarcus-Aromatoleum group and reveals separate origins of nif in the plant-associated Azoarcus and non-plant-associated Aromatoleum sub-groups.</title>
        <authorList>
            <person name="Lafos M."/>
            <person name="Maluk M."/>
            <person name="Batista M."/>
            <person name="Junghare M."/>
            <person name="Carmona M."/>
            <person name="Faoro H."/>
            <person name="Cruz L.M."/>
            <person name="Battistoni F."/>
            <person name="De Souza E."/>
            <person name="Pedrosa F."/>
            <person name="Chen W.-M."/>
            <person name="Poole P.S."/>
            <person name="Dixon R.A."/>
            <person name="James E.K."/>
        </authorList>
    </citation>
    <scope>NUCLEOTIDE SEQUENCE [LARGE SCALE GENOMIC DNA]</scope>
    <source>
        <strain evidence="2 3">Td21</strain>
    </source>
</reference>
<name>A0ABX1PRS5_9RHOO</name>
<dbReference type="RefSeq" id="WP_169254076.1">
    <property type="nucleotide sequence ID" value="NZ_WTVN01000001.1"/>
</dbReference>
<sequence>MKLEVLLEQKNVEGVLLAYATALDERNWAGLEEVFSTDAVTDYRGIGVFEGREAIVAVVQDFLGACGPTQHMITNIRIELQGSTARSSCYLQATHGGIGPHAGHTMTVWGEYQDSLERRPQGWRIVHRTLVVQHVAGDVGVALRGVMPAG</sequence>
<dbReference type="Pfam" id="PF13577">
    <property type="entry name" value="SnoaL_4"/>
    <property type="match status" value="1"/>
</dbReference>
<evidence type="ECO:0000313" key="2">
    <source>
        <dbReference type="EMBL" id="NMG42136.1"/>
    </source>
</evidence>
<protein>
    <submittedName>
        <fullName evidence="2">Nuclear transport factor 2 family protein</fullName>
    </submittedName>
</protein>
<accession>A0ABX1PRS5</accession>
<organism evidence="2 3">
    <name type="scientific">Aromatoleum toluvorans</name>
    <dbReference type="NCBI Taxonomy" id="92002"/>
    <lineage>
        <taxon>Bacteria</taxon>
        <taxon>Pseudomonadati</taxon>
        <taxon>Pseudomonadota</taxon>
        <taxon>Betaproteobacteria</taxon>
        <taxon>Rhodocyclales</taxon>
        <taxon>Rhodocyclaceae</taxon>
        <taxon>Aromatoleum</taxon>
    </lineage>
</organism>
<evidence type="ECO:0000313" key="3">
    <source>
        <dbReference type="Proteomes" id="UP000623795"/>
    </source>
</evidence>
<dbReference type="EMBL" id="WTVN01000001">
    <property type="protein sequence ID" value="NMG42136.1"/>
    <property type="molecule type" value="Genomic_DNA"/>
</dbReference>
<dbReference type="SUPFAM" id="SSF54427">
    <property type="entry name" value="NTF2-like"/>
    <property type="match status" value="1"/>
</dbReference>
<dbReference type="CDD" id="cd00531">
    <property type="entry name" value="NTF2_like"/>
    <property type="match status" value="1"/>
</dbReference>
<feature type="domain" description="SnoaL-like" evidence="1">
    <location>
        <begin position="6"/>
        <end position="129"/>
    </location>
</feature>
<dbReference type="InterPro" id="IPR032710">
    <property type="entry name" value="NTF2-like_dom_sf"/>
</dbReference>
<comment type="caution">
    <text evidence="2">The sequence shown here is derived from an EMBL/GenBank/DDBJ whole genome shotgun (WGS) entry which is preliminary data.</text>
</comment>
<dbReference type="Proteomes" id="UP000623795">
    <property type="component" value="Unassembled WGS sequence"/>
</dbReference>
<proteinExistence type="predicted"/>
<keyword evidence="3" id="KW-1185">Reference proteome</keyword>